<comment type="similarity">
    <text evidence="4">Belongs to the FliW family.</text>
</comment>
<evidence type="ECO:0000313" key="6">
    <source>
        <dbReference type="Proteomes" id="UP000001235"/>
    </source>
</evidence>
<dbReference type="Proteomes" id="UP000001235">
    <property type="component" value="Chromosome"/>
</dbReference>
<keyword evidence="3 4" id="KW-0810">Translation regulation</keyword>
<dbReference type="SUPFAM" id="SSF141457">
    <property type="entry name" value="BH3618-like"/>
    <property type="match status" value="1"/>
</dbReference>
<gene>
    <name evidence="4" type="primary">fliW</name>
    <name evidence="5" type="ordered locus">Galf_1840</name>
</gene>
<dbReference type="KEGG" id="gca:Galf_1840"/>
<evidence type="ECO:0000313" key="5">
    <source>
        <dbReference type="EMBL" id="ADL55850.1"/>
    </source>
</evidence>
<evidence type="ECO:0000256" key="3">
    <source>
        <dbReference type="ARBA" id="ARBA00022845"/>
    </source>
</evidence>
<keyword evidence="6" id="KW-1185">Reference proteome</keyword>
<dbReference type="RefSeq" id="WP_013293784.1">
    <property type="nucleotide sequence ID" value="NC_014394.1"/>
</dbReference>
<evidence type="ECO:0000256" key="4">
    <source>
        <dbReference type="HAMAP-Rule" id="MF_01185"/>
    </source>
</evidence>
<proteinExistence type="inferred from homology"/>
<dbReference type="eggNOG" id="COG1699">
    <property type="taxonomic scope" value="Bacteria"/>
</dbReference>
<evidence type="ECO:0000256" key="1">
    <source>
        <dbReference type="ARBA" id="ARBA00022490"/>
    </source>
</evidence>
<comment type="function">
    <text evidence="4">Acts as an anti-CsrA protein, binds CsrA and prevents it from repressing translation of its target genes, one of which is flagellin. Binds to flagellin and participates in the assembly of the flagellum.</text>
</comment>
<dbReference type="GO" id="GO:0006417">
    <property type="term" value="P:regulation of translation"/>
    <property type="evidence" value="ECO:0007669"/>
    <property type="project" value="UniProtKB-KW"/>
</dbReference>
<dbReference type="PANTHER" id="PTHR39190">
    <property type="entry name" value="FLAGELLAR ASSEMBLY FACTOR FLIW"/>
    <property type="match status" value="1"/>
</dbReference>
<dbReference type="EMBL" id="CP002159">
    <property type="protein sequence ID" value="ADL55850.1"/>
    <property type="molecule type" value="Genomic_DNA"/>
</dbReference>
<dbReference type="STRING" id="395494.Galf_1840"/>
<dbReference type="PANTHER" id="PTHR39190:SF1">
    <property type="entry name" value="FLAGELLAR ASSEMBLY FACTOR FLIW"/>
    <property type="match status" value="1"/>
</dbReference>
<dbReference type="GO" id="GO:0005737">
    <property type="term" value="C:cytoplasm"/>
    <property type="evidence" value="ECO:0007669"/>
    <property type="project" value="UniProtKB-SubCell"/>
</dbReference>
<protein>
    <recommendedName>
        <fullName evidence="4">Flagellar assembly factor FliW</fullName>
    </recommendedName>
</protein>
<dbReference type="HOGENOM" id="CLU_112356_0_1_4"/>
<dbReference type="OrthoDB" id="9801235at2"/>
<evidence type="ECO:0000256" key="2">
    <source>
        <dbReference type="ARBA" id="ARBA00022795"/>
    </source>
</evidence>
<accession>D9SH53</accession>
<keyword evidence="2 4" id="KW-1005">Bacterial flagellum biogenesis</keyword>
<comment type="subcellular location">
    <subcellularLocation>
        <location evidence="4">Cytoplasm</location>
    </subcellularLocation>
</comment>
<dbReference type="GO" id="GO:0044780">
    <property type="term" value="P:bacterial-type flagellum assembly"/>
    <property type="evidence" value="ECO:0007669"/>
    <property type="project" value="UniProtKB-UniRule"/>
</dbReference>
<dbReference type="Gene3D" id="2.30.290.10">
    <property type="entry name" value="BH3618-like"/>
    <property type="match status" value="1"/>
</dbReference>
<organism evidence="5 6">
    <name type="scientific">Gallionella capsiferriformans (strain ES-2)</name>
    <name type="common">Gallionella ferruginea capsiferriformans (strain ES-2)</name>
    <dbReference type="NCBI Taxonomy" id="395494"/>
    <lineage>
        <taxon>Bacteria</taxon>
        <taxon>Pseudomonadati</taxon>
        <taxon>Pseudomonadota</taxon>
        <taxon>Betaproteobacteria</taxon>
        <taxon>Nitrosomonadales</taxon>
        <taxon>Gallionellaceae</taxon>
        <taxon>Gallionella</taxon>
    </lineage>
</organism>
<dbReference type="HAMAP" id="MF_01185">
    <property type="entry name" value="FliW"/>
    <property type="match status" value="1"/>
</dbReference>
<dbReference type="InterPro" id="IPR003775">
    <property type="entry name" value="Flagellar_assembly_factor_FliW"/>
</dbReference>
<dbReference type="Pfam" id="PF02623">
    <property type="entry name" value="FliW"/>
    <property type="match status" value="1"/>
</dbReference>
<dbReference type="AlphaFoldDB" id="D9SH53"/>
<sequence length="159" mass="17587">MAETKLNTRFGELSIDSSKIITFPKGIPGFENYTRWTLFHELNEKGEPVSGVVIHLQSLDDENVSLPLTEPNLFGFNFELVLTDSEVADLKLESSHDILVLTTLSAKNAAQGAAPLLPEDMYTNISAPILINIKSRIGMQKILVGKKDSKVVFRTTIEV</sequence>
<comment type="subunit">
    <text evidence="4">Interacts with translational regulator CsrA and flagellin(s).</text>
</comment>
<dbReference type="InterPro" id="IPR024046">
    <property type="entry name" value="Flagellar_assmbl_FliW_dom_sf"/>
</dbReference>
<keyword evidence="4" id="KW-0143">Chaperone</keyword>
<name>D9SH53_GALCS</name>
<reference evidence="5 6" key="1">
    <citation type="submission" date="2010-08" db="EMBL/GenBank/DDBJ databases">
        <title>Complete sequence of Gallionella capsiferriformans ES-2.</title>
        <authorList>
            <consortium name="US DOE Joint Genome Institute"/>
            <person name="Lucas S."/>
            <person name="Copeland A."/>
            <person name="Lapidus A."/>
            <person name="Cheng J.-F."/>
            <person name="Bruce D."/>
            <person name="Goodwin L."/>
            <person name="Pitluck S."/>
            <person name="Chertkov O."/>
            <person name="Davenport K.W."/>
            <person name="Detter J.C."/>
            <person name="Han C."/>
            <person name="Tapia R."/>
            <person name="Land M."/>
            <person name="Hauser L."/>
            <person name="Chang Y.-J."/>
            <person name="Jeffries C."/>
            <person name="Kyrpides N."/>
            <person name="Ivanova N."/>
            <person name="Mikhailova N."/>
            <person name="Shelobolina E.S."/>
            <person name="Picardal F."/>
            <person name="Roden E."/>
            <person name="Emerson D."/>
            <person name="Woyke T."/>
        </authorList>
    </citation>
    <scope>NUCLEOTIDE SEQUENCE [LARGE SCALE GENOMIC DNA]</scope>
    <source>
        <strain evidence="5 6">ES-2</strain>
    </source>
</reference>
<keyword evidence="1 4" id="KW-0963">Cytoplasm</keyword>